<evidence type="ECO:0000259" key="9">
    <source>
        <dbReference type="PROSITE" id="PS51012"/>
    </source>
</evidence>
<protein>
    <submittedName>
        <fullName evidence="10">ABC transporter permease</fullName>
    </submittedName>
</protein>
<keyword evidence="3" id="KW-0813">Transport</keyword>
<dbReference type="PANTHER" id="PTHR30294:SF38">
    <property type="entry name" value="TRANSPORT PERMEASE PROTEIN"/>
    <property type="match status" value="1"/>
</dbReference>
<dbReference type="InterPro" id="IPR013525">
    <property type="entry name" value="ABC2_TM"/>
</dbReference>
<organism evidence="10 11">
    <name type="scientific">Aureimonas fodinaquatilis</name>
    <dbReference type="NCBI Taxonomy" id="2565783"/>
    <lineage>
        <taxon>Bacteria</taxon>
        <taxon>Pseudomonadati</taxon>
        <taxon>Pseudomonadota</taxon>
        <taxon>Alphaproteobacteria</taxon>
        <taxon>Hyphomicrobiales</taxon>
        <taxon>Aurantimonadaceae</taxon>
        <taxon>Aureimonas</taxon>
    </lineage>
</organism>
<dbReference type="InterPro" id="IPR047817">
    <property type="entry name" value="ABC2_TM_bact-type"/>
</dbReference>
<feature type="transmembrane region" description="Helical" evidence="8">
    <location>
        <begin position="376"/>
        <end position="394"/>
    </location>
</feature>
<feature type="transmembrane region" description="Helical" evidence="8">
    <location>
        <begin position="206"/>
        <end position="228"/>
    </location>
</feature>
<evidence type="ECO:0000256" key="6">
    <source>
        <dbReference type="ARBA" id="ARBA00022989"/>
    </source>
</evidence>
<proteinExistence type="inferred from homology"/>
<evidence type="ECO:0000256" key="4">
    <source>
        <dbReference type="ARBA" id="ARBA00022475"/>
    </source>
</evidence>
<keyword evidence="11" id="KW-1185">Reference proteome</keyword>
<feature type="transmembrane region" description="Helical" evidence="8">
    <location>
        <begin position="248"/>
        <end position="272"/>
    </location>
</feature>
<evidence type="ECO:0000256" key="3">
    <source>
        <dbReference type="ARBA" id="ARBA00022448"/>
    </source>
</evidence>
<comment type="caution">
    <text evidence="10">The sequence shown here is derived from an EMBL/GenBank/DDBJ whole genome shotgun (WGS) entry which is preliminary data.</text>
</comment>
<dbReference type="PROSITE" id="PS51012">
    <property type="entry name" value="ABC_TM2"/>
    <property type="match status" value="1"/>
</dbReference>
<accession>A0A5B0E005</accession>
<name>A0A5B0E005_9HYPH</name>
<gene>
    <name evidence="10" type="ORF">FPY71_02200</name>
</gene>
<evidence type="ECO:0000256" key="5">
    <source>
        <dbReference type="ARBA" id="ARBA00022692"/>
    </source>
</evidence>
<dbReference type="Proteomes" id="UP000324738">
    <property type="component" value="Unassembled WGS sequence"/>
</dbReference>
<dbReference type="EMBL" id="VTWH01000001">
    <property type="protein sequence ID" value="KAA0971958.1"/>
    <property type="molecule type" value="Genomic_DNA"/>
</dbReference>
<dbReference type="AlphaFoldDB" id="A0A5B0E005"/>
<dbReference type="RefSeq" id="WP_149297208.1">
    <property type="nucleotide sequence ID" value="NZ_VTWH01000001.1"/>
</dbReference>
<reference evidence="10 11" key="1">
    <citation type="submission" date="2019-08" db="EMBL/GenBank/DDBJ databases">
        <title>Aureimonas fodiniaquatilis sp. nov., isolated from a coal mine wastewater.</title>
        <authorList>
            <person name="Kim W."/>
        </authorList>
    </citation>
    <scope>NUCLEOTIDE SEQUENCE [LARGE SCALE GENOMIC DNA]</scope>
    <source>
        <strain evidence="10 11">CAU 1482</strain>
    </source>
</reference>
<keyword evidence="5 8" id="KW-0812">Transmembrane</keyword>
<evidence type="ECO:0000313" key="11">
    <source>
        <dbReference type="Proteomes" id="UP000324738"/>
    </source>
</evidence>
<evidence type="ECO:0000256" key="7">
    <source>
        <dbReference type="ARBA" id="ARBA00023136"/>
    </source>
</evidence>
<keyword evidence="6 8" id="KW-1133">Transmembrane helix</keyword>
<feature type="transmembrane region" description="Helical" evidence="8">
    <location>
        <begin position="318"/>
        <end position="338"/>
    </location>
</feature>
<dbReference type="GO" id="GO:0140359">
    <property type="term" value="F:ABC-type transporter activity"/>
    <property type="evidence" value="ECO:0007669"/>
    <property type="project" value="InterPro"/>
</dbReference>
<keyword evidence="4" id="KW-1003">Cell membrane</keyword>
<keyword evidence="7 8" id="KW-0472">Membrane</keyword>
<dbReference type="InterPro" id="IPR051449">
    <property type="entry name" value="ABC-2_transporter_component"/>
</dbReference>
<dbReference type="Pfam" id="PF12698">
    <property type="entry name" value="ABC2_membrane_3"/>
    <property type="match status" value="1"/>
</dbReference>
<sequence>MIGAMFRVMALSVIRDRGALALAFLLPPVIFLIFAAIFSSASGGDIRLQVAFGASGQSAFADRLETALRAENALQVLPGVSSSRAAVTQSIESGHADAGLFIQGGPDAQDTAPLIVLVDPGKVLAGAILSGRLQRLIASELPDIALARTAVTVEALAGGFTTEQKARLDAALRAVADEGGSMEGVAPLVSIEEVEPAGRASATISYYAGAVSILFLLFSSLQGAATLIEERHAGILDRIAVGPAGTDVVVIGKFLFLTVQGIIQVALIFSAAALIHDLDVTSRFGAWFIVTLAASAAAAGLGLVVASACTSKQQAQTISTFVVLVSSALGGSMVPRFMMSPWLQDIGWFTPNAWAIESYYGILWRGDSLKELLPELSLLAVMAAATLCTSVVVSRKRLSL</sequence>
<evidence type="ECO:0000256" key="2">
    <source>
        <dbReference type="ARBA" id="ARBA00007783"/>
    </source>
</evidence>
<comment type="subcellular location">
    <subcellularLocation>
        <location evidence="1">Cell membrane</location>
        <topology evidence="1">Multi-pass membrane protein</topology>
    </subcellularLocation>
</comment>
<feature type="transmembrane region" description="Helical" evidence="8">
    <location>
        <begin position="284"/>
        <end position="306"/>
    </location>
</feature>
<evidence type="ECO:0000256" key="8">
    <source>
        <dbReference type="SAM" id="Phobius"/>
    </source>
</evidence>
<dbReference type="OrthoDB" id="3078158at2"/>
<dbReference type="GO" id="GO:0005886">
    <property type="term" value="C:plasma membrane"/>
    <property type="evidence" value="ECO:0007669"/>
    <property type="project" value="UniProtKB-SubCell"/>
</dbReference>
<comment type="similarity">
    <text evidence="2">Belongs to the ABC-2 integral membrane protein family.</text>
</comment>
<feature type="domain" description="ABC transmembrane type-2" evidence="9">
    <location>
        <begin position="169"/>
        <end position="397"/>
    </location>
</feature>
<evidence type="ECO:0000313" key="10">
    <source>
        <dbReference type="EMBL" id="KAA0971958.1"/>
    </source>
</evidence>
<evidence type="ECO:0000256" key="1">
    <source>
        <dbReference type="ARBA" id="ARBA00004651"/>
    </source>
</evidence>
<dbReference type="PANTHER" id="PTHR30294">
    <property type="entry name" value="MEMBRANE COMPONENT OF ABC TRANSPORTER YHHJ-RELATED"/>
    <property type="match status" value="1"/>
</dbReference>